<dbReference type="InterPro" id="IPR029058">
    <property type="entry name" value="AB_hydrolase_fold"/>
</dbReference>
<reference evidence="1 2" key="1">
    <citation type="submission" date="2016-10" db="EMBL/GenBank/DDBJ databases">
        <authorList>
            <person name="de Groot N.N."/>
        </authorList>
    </citation>
    <scope>NUCLEOTIDE SEQUENCE [LARGE SCALE GENOMIC DNA]</scope>
    <source>
        <strain evidence="1 2">CGMCC 1.3401</strain>
    </source>
</reference>
<accession>A0A1G4RUA6</accession>
<evidence type="ECO:0000313" key="2">
    <source>
        <dbReference type="Proteomes" id="UP000199542"/>
    </source>
</evidence>
<dbReference type="EMBL" id="FMTM01000004">
    <property type="protein sequence ID" value="SCW60410.1"/>
    <property type="molecule type" value="Genomic_DNA"/>
</dbReference>
<sequence length="92" mass="10380">MLFISYGNLLGFEAFNLVPELLIQPLQIIVGGCRGTTGQYEAGRRLLNLSPADNKDFFAVEGAGHYDMYYKPEYVKQASDRLTAFYSKHLII</sequence>
<dbReference type="Gene3D" id="3.40.50.1820">
    <property type="entry name" value="alpha/beta hydrolase"/>
    <property type="match status" value="1"/>
</dbReference>
<evidence type="ECO:0000313" key="1">
    <source>
        <dbReference type="EMBL" id="SCW60410.1"/>
    </source>
</evidence>
<dbReference type="RefSeq" id="WP_208603157.1">
    <property type="nucleotide sequence ID" value="NZ_FMTM01000004.1"/>
</dbReference>
<evidence type="ECO:0008006" key="3">
    <source>
        <dbReference type="Google" id="ProtNLM"/>
    </source>
</evidence>
<dbReference type="Proteomes" id="UP000199542">
    <property type="component" value="Unassembled WGS sequence"/>
</dbReference>
<protein>
    <recommendedName>
        <fullName evidence="3">Alpha/beta hydrolase family protein</fullName>
    </recommendedName>
</protein>
<organism evidence="1 2">
    <name type="scientific">Rhizobium mongolense subsp. loessense</name>
    <dbReference type="NCBI Taxonomy" id="158890"/>
    <lineage>
        <taxon>Bacteria</taxon>
        <taxon>Pseudomonadati</taxon>
        <taxon>Pseudomonadota</taxon>
        <taxon>Alphaproteobacteria</taxon>
        <taxon>Hyphomicrobiales</taxon>
        <taxon>Rhizobiaceae</taxon>
        <taxon>Rhizobium/Agrobacterium group</taxon>
        <taxon>Rhizobium</taxon>
    </lineage>
</organism>
<gene>
    <name evidence="1" type="ORF">SAMN02927900_03002</name>
</gene>
<dbReference type="AlphaFoldDB" id="A0A1G4RUA6"/>
<proteinExistence type="predicted"/>
<name>A0A1G4RUA6_9HYPH</name>